<proteinExistence type="inferred from homology"/>
<name>A0A3G6J6N3_9CORY</name>
<sequence>MTSSFRNKVIYQIYPKSFFDSDGDGVGDLRGAIEKVPYIASLGVDMVWFNPFFVSPGRDNGYDIANYYEVDPAMGTMADAEELIDALAQHNIGVMFDMVLNHTSTDHEWFQRALAGEREYQDCYIIRDAPQGELPTNWVSKFGGPAWAPFGDTGKYYLHLFDPTQADLNWHNPKVREEAANIVNFWREKGVKGFRFDVINLIGKEPELESAPAGVDDRVMYTDGVHVDRFLQELNRRSFGQDEDSVTVGEMSSTSIERCVAYSKPDNHELDMVFNFHHLKVDYDHGQKWSKVPADLRQLKTILNDWALGMQDGGGWNALFWNNHDQPRAIDRFGDAGELRVESATMLASVIHLLRGTPFVYQGEEIGMTDPRYTSIDDYVDVEALNAYHALVQAGHSEQRAFEIVHSKARDNSRTPMQWDASEHAGFSSATPWLKPTRQDEINVEREQSEGKILPFYKRLIELRHEMPVIAEGNYAPHALEHEQVFAYWRLLGQERLLVLANLTDKPAEVSVPEEMLGAEILVHNYEDPKPAASTTLRAYETIALYTSK</sequence>
<dbReference type="AlphaFoldDB" id="A0A3G6J6N3"/>
<evidence type="ECO:0000256" key="1">
    <source>
        <dbReference type="ARBA" id="ARBA00008061"/>
    </source>
</evidence>
<dbReference type="GO" id="GO:0005993">
    <property type="term" value="P:trehalose catabolic process"/>
    <property type="evidence" value="ECO:0007669"/>
    <property type="project" value="InterPro"/>
</dbReference>
<dbReference type="InterPro" id="IPR056300">
    <property type="entry name" value="SusG-like_C"/>
</dbReference>
<keyword evidence="2 6" id="KW-0378">Hydrolase</keyword>
<dbReference type="Pfam" id="PF00128">
    <property type="entry name" value="Alpha-amylase"/>
    <property type="match status" value="1"/>
</dbReference>
<dbReference type="InterPro" id="IPR045857">
    <property type="entry name" value="O16G_dom_2"/>
</dbReference>
<gene>
    <name evidence="6" type="primary">treA</name>
    <name evidence="6" type="ORF">CGERO_09045</name>
</gene>
<evidence type="ECO:0000259" key="5">
    <source>
        <dbReference type="SMART" id="SM00642"/>
    </source>
</evidence>
<dbReference type="NCBIfam" id="NF008183">
    <property type="entry name" value="PRK10933.1"/>
    <property type="match status" value="1"/>
</dbReference>
<organism evidence="6 7">
    <name type="scientific">Corynebacterium gerontici</name>
    <dbReference type="NCBI Taxonomy" id="2079234"/>
    <lineage>
        <taxon>Bacteria</taxon>
        <taxon>Bacillati</taxon>
        <taxon>Actinomycetota</taxon>
        <taxon>Actinomycetes</taxon>
        <taxon>Mycobacteriales</taxon>
        <taxon>Corynebacteriaceae</taxon>
        <taxon>Corynebacterium</taxon>
    </lineage>
</organism>
<dbReference type="Proteomes" id="UP000271587">
    <property type="component" value="Chromosome"/>
</dbReference>
<keyword evidence="3 6" id="KW-0326">Glycosidase</keyword>
<keyword evidence="7" id="KW-1185">Reference proteome</keyword>
<dbReference type="InterPro" id="IPR012769">
    <property type="entry name" value="Trehalose_TreC"/>
</dbReference>
<evidence type="ECO:0000256" key="4">
    <source>
        <dbReference type="NCBIfam" id="TIGR02403"/>
    </source>
</evidence>
<dbReference type="EMBL" id="CP033897">
    <property type="protein sequence ID" value="AZA12100.1"/>
    <property type="molecule type" value="Genomic_DNA"/>
</dbReference>
<dbReference type="RefSeq" id="WP_377016868.1">
    <property type="nucleotide sequence ID" value="NZ_JBHSSQ010000001.1"/>
</dbReference>
<dbReference type="Gene3D" id="3.20.20.80">
    <property type="entry name" value="Glycosidases"/>
    <property type="match status" value="1"/>
</dbReference>
<evidence type="ECO:0000313" key="6">
    <source>
        <dbReference type="EMBL" id="AZA12100.1"/>
    </source>
</evidence>
<dbReference type="GO" id="GO:0005737">
    <property type="term" value="C:cytoplasm"/>
    <property type="evidence" value="ECO:0007669"/>
    <property type="project" value="UniProtKB-UniRule"/>
</dbReference>
<protein>
    <recommendedName>
        <fullName evidence="4">Alpha,alpha-phosphotrehalase</fullName>
        <ecNumber evidence="4">3.2.1.93</ecNumber>
    </recommendedName>
</protein>
<dbReference type="InterPro" id="IPR017853">
    <property type="entry name" value="GH"/>
</dbReference>
<evidence type="ECO:0000313" key="7">
    <source>
        <dbReference type="Proteomes" id="UP000271587"/>
    </source>
</evidence>
<dbReference type="EC" id="3.2.1.93" evidence="4"/>
<dbReference type="GO" id="GO:0008788">
    <property type="term" value="F:alpha,alpha-phosphotrehalase activity"/>
    <property type="evidence" value="ECO:0007669"/>
    <property type="project" value="UniProtKB-UniRule"/>
</dbReference>
<dbReference type="PANTHER" id="PTHR10357:SF217">
    <property type="entry name" value="TREHALOSE-6-PHOSPHATE HYDROLASE"/>
    <property type="match status" value="1"/>
</dbReference>
<accession>A0A3G6J6N3</accession>
<dbReference type="InterPro" id="IPR006047">
    <property type="entry name" value="GH13_cat_dom"/>
</dbReference>
<reference evidence="6 7" key="1">
    <citation type="submission" date="2018-11" db="EMBL/GenBank/DDBJ databases">
        <authorList>
            <person name="Kleinhagauer T."/>
            <person name="Glaeser S.P."/>
            <person name="Spergser J."/>
            <person name="Ruckert C."/>
            <person name="Kaempfer P."/>
            <person name="Busse H.-J."/>
        </authorList>
    </citation>
    <scope>NUCLEOTIDE SEQUENCE [LARGE SCALE GENOMIC DNA]</scope>
    <source>
        <strain evidence="6 7">W8</strain>
    </source>
</reference>
<dbReference type="KEGG" id="cgk:CGERO_09045"/>
<dbReference type="InterPro" id="IPR013780">
    <property type="entry name" value="Glyco_hydro_b"/>
</dbReference>
<comment type="similarity">
    <text evidence="1">Belongs to the glycosyl hydrolase 13 family.</text>
</comment>
<dbReference type="FunFam" id="3.90.400.10:FF:000002">
    <property type="entry name" value="Sucrose isomerase"/>
    <property type="match status" value="1"/>
</dbReference>
<evidence type="ECO:0000256" key="2">
    <source>
        <dbReference type="ARBA" id="ARBA00022801"/>
    </source>
</evidence>
<dbReference type="Gene3D" id="3.90.400.10">
    <property type="entry name" value="Oligo-1,6-glucosidase, Domain 2"/>
    <property type="match status" value="1"/>
</dbReference>
<dbReference type="FunFam" id="3.20.20.80:FF:000064">
    <property type="entry name" value="Oligo-1,6-glucosidase"/>
    <property type="match status" value="1"/>
</dbReference>
<dbReference type="Gene3D" id="2.60.40.1180">
    <property type="entry name" value="Golgi alpha-mannosidase II"/>
    <property type="match status" value="1"/>
</dbReference>
<dbReference type="SUPFAM" id="SSF51011">
    <property type="entry name" value="Glycosyl hydrolase domain"/>
    <property type="match status" value="1"/>
</dbReference>
<dbReference type="NCBIfam" id="TIGR02403">
    <property type="entry name" value="trehalose_treC"/>
    <property type="match status" value="1"/>
</dbReference>
<dbReference type="GO" id="GO:0004556">
    <property type="term" value="F:alpha-amylase activity"/>
    <property type="evidence" value="ECO:0007669"/>
    <property type="project" value="TreeGrafter"/>
</dbReference>
<feature type="domain" description="Glycosyl hydrolase family 13 catalytic" evidence="5">
    <location>
        <begin position="12"/>
        <end position="414"/>
    </location>
</feature>
<dbReference type="CDD" id="cd11333">
    <property type="entry name" value="AmyAc_SI_OligoGlu_DGase"/>
    <property type="match status" value="1"/>
</dbReference>
<dbReference type="GO" id="GO:0016853">
    <property type="term" value="F:isomerase activity"/>
    <property type="evidence" value="ECO:0007669"/>
    <property type="project" value="UniProtKB-KW"/>
</dbReference>
<dbReference type="PANTHER" id="PTHR10357">
    <property type="entry name" value="ALPHA-AMYLASE FAMILY MEMBER"/>
    <property type="match status" value="1"/>
</dbReference>
<evidence type="ECO:0000256" key="3">
    <source>
        <dbReference type="ARBA" id="ARBA00023295"/>
    </source>
</evidence>
<dbReference type="SMART" id="SM00642">
    <property type="entry name" value="Aamy"/>
    <property type="match status" value="1"/>
</dbReference>
<dbReference type="Pfam" id="PF23915">
    <property type="entry name" value="SusG_C"/>
    <property type="match status" value="1"/>
</dbReference>
<dbReference type="SUPFAM" id="SSF51445">
    <property type="entry name" value="(Trans)glycosidases"/>
    <property type="match status" value="1"/>
</dbReference>